<keyword evidence="2" id="KW-1185">Reference proteome</keyword>
<reference evidence="1 2" key="1">
    <citation type="submission" date="2016-02" db="EMBL/GenBank/DDBJ databases">
        <title>Anaerosporomusa subterraneum gen. nov., sp. nov., a spore-forming obligate anaerobe isolated from saprolite.</title>
        <authorList>
            <person name="Choi J.K."/>
            <person name="Shah M."/>
            <person name="Yee N."/>
        </authorList>
    </citation>
    <scope>NUCLEOTIDE SEQUENCE [LARGE SCALE GENOMIC DNA]</scope>
    <source>
        <strain evidence="1 2">RU4</strain>
    </source>
</reference>
<dbReference type="SUPFAM" id="SSF53756">
    <property type="entry name" value="UDP-Glycosyltransferase/glycogen phosphorylase"/>
    <property type="match status" value="1"/>
</dbReference>
<dbReference type="GO" id="GO:0000271">
    <property type="term" value="P:polysaccharide biosynthetic process"/>
    <property type="evidence" value="ECO:0007669"/>
    <property type="project" value="InterPro"/>
</dbReference>
<name>A0A154BR34_ANASB</name>
<protein>
    <recommendedName>
        <fullName evidence="3">Capsular biosynthesis protein</fullName>
    </recommendedName>
</protein>
<accession>A0A154BR34</accession>
<dbReference type="Proteomes" id="UP000076268">
    <property type="component" value="Unassembled WGS sequence"/>
</dbReference>
<proteinExistence type="predicted"/>
<evidence type="ECO:0000313" key="2">
    <source>
        <dbReference type="Proteomes" id="UP000076268"/>
    </source>
</evidence>
<sequence length="408" mass="47059">MNNKDKSSVLFISLNPHQRKYFHRLGASLKDQYDVHYIHYGVSDLIGALRKPALPEIVAFTQGELAVMLRFLLLKAKNRKFTGFRAWMHSQAVLESQAHYATLYFYEYIRRYNIELVCVWNGTLIPLASAARVARKLGKKTVFFENGYLPSTTTVDPQGVNNQNSLVGKPRSFYDAIVPDRELLDNLYQGTASIRALKTKWYQRLIKKKPAGQPETFLMPERFVFLPFQVHDDTQVLLHSPNIKTMETLVDFVIDAVKKYNLAHNADLWIIAKEHPSDFGRVDYTSVQEKYRNEKILFLRYYPTPELIKRSCGVITLNSSVGIEALVQHMPVITLGNAFYNVEGLVCHVTEPEKLHDSLSFVDNDPDHGLIDQFLYYLRYCYLAQGSWRQPDEEHYQSVAKKIAEVVQ</sequence>
<dbReference type="CDD" id="cd16438">
    <property type="entry name" value="beta_Kdo_transferase_KpsS_like"/>
    <property type="match status" value="1"/>
</dbReference>
<dbReference type="GO" id="GO:0015774">
    <property type="term" value="P:polysaccharide transport"/>
    <property type="evidence" value="ECO:0007669"/>
    <property type="project" value="InterPro"/>
</dbReference>
<dbReference type="EMBL" id="LSGP01000017">
    <property type="protein sequence ID" value="KYZ76402.1"/>
    <property type="molecule type" value="Genomic_DNA"/>
</dbReference>
<dbReference type="Pfam" id="PF05159">
    <property type="entry name" value="Capsule_synth"/>
    <property type="match status" value="1"/>
</dbReference>
<dbReference type="OrthoDB" id="9794206at2"/>
<dbReference type="RefSeq" id="WP_066241811.1">
    <property type="nucleotide sequence ID" value="NZ_LSGP01000017.1"/>
</dbReference>
<dbReference type="STRING" id="1794912.AXX12_08180"/>
<dbReference type="InterPro" id="IPR007833">
    <property type="entry name" value="Capsule_polysaccharide_synth"/>
</dbReference>
<evidence type="ECO:0008006" key="3">
    <source>
        <dbReference type="Google" id="ProtNLM"/>
    </source>
</evidence>
<comment type="caution">
    <text evidence="1">The sequence shown here is derived from an EMBL/GenBank/DDBJ whole genome shotgun (WGS) entry which is preliminary data.</text>
</comment>
<dbReference type="AlphaFoldDB" id="A0A154BR34"/>
<evidence type="ECO:0000313" key="1">
    <source>
        <dbReference type="EMBL" id="KYZ76402.1"/>
    </source>
</evidence>
<gene>
    <name evidence="1" type="ORF">AXX12_08180</name>
</gene>
<organism evidence="1 2">
    <name type="scientific">Anaerosporomusa subterranea</name>
    <dbReference type="NCBI Taxonomy" id="1794912"/>
    <lineage>
        <taxon>Bacteria</taxon>
        <taxon>Bacillati</taxon>
        <taxon>Bacillota</taxon>
        <taxon>Negativicutes</taxon>
        <taxon>Acetonemataceae</taxon>
        <taxon>Anaerosporomusa</taxon>
    </lineage>
</organism>